<dbReference type="AlphaFoldDB" id="I4ENE3"/>
<evidence type="ECO:0000313" key="1">
    <source>
        <dbReference type="EMBL" id="CCF86206.1"/>
    </source>
</evidence>
<dbReference type="EMBL" id="CAGS01000723">
    <property type="protein sequence ID" value="CCF86206.1"/>
    <property type="molecule type" value="Genomic_DNA"/>
</dbReference>
<proteinExistence type="predicted"/>
<name>I4ENE3_9BACT</name>
<dbReference type="Proteomes" id="UP000004221">
    <property type="component" value="Unassembled WGS sequence"/>
</dbReference>
<keyword evidence="2" id="KW-1185">Reference proteome</keyword>
<dbReference type="RefSeq" id="WP_008481893.1">
    <property type="nucleotide sequence ID" value="NZ_CAGS01000723.1"/>
</dbReference>
<organism evidence="1 2">
    <name type="scientific">Nitrolancea hollandica Lb</name>
    <dbReference type="NCBI Taxonomy" id="1129897"/>
    <lineage>
        <taxon>Bacteria</taxon>
        <taxon>Pseudomonadati</taxon>
        <taxon>Thermomicrobiota</taxon>
        <taxon>Thermomicrobia</taxon>
        <taxon>Sphaerobacterales</taxon>
        <taxon>Sphaerobacterineae</taxon>
        <taxon>Sphaerobacteraceae</taxon>
        <taxon>Nitrolancea</taxon>
    </lineage>
</organism>
<reference evidence="1 2" key="1">
    <citation type="journal article" date="2012" name="ISME J.">
        <title>Nitrification expanded: discovery, physiology and genomics of a nitrite-oxidizing bacterium from the phylum Chloroflexi.</title>
        <authorList>
            <person name="Sorokin D.Y."/>
            <person name="Lucker S."/>
            <person name="Vejmelkova D."/>
            <person name="Kostrikina N.A."/>
            <person name="Kleerebezem R."/>
            <person name="Rijpstra W.I."/>
            <person name="Damste J.S."/>
            <person name="Le Paslier D."/>
            <person name="Muyzer G."/>
            <person name="Wagner M."/>
            <person name="van Loosdrecht M.C."/>
            <person name="Daims H."/>
        </authorList>
    </citation>
    <scope>NUCLEOTIDE SEQUENCE [LARGE SCALE GENOMIC DNA]</scope>
    <source>
        <strain evidence="2">none</strain>
    </source>
</reference>
<accession>I4ENE3</accession>
<comment type="caution">
    <text evidence="1">The sequence shown here is derived from an EMBL/GenBank/DDBJ whole genome shotgun (WGS) entry which is preliminary data.</text>
</comment>
<sequence length="76" mass="9095">MRRSRWHSERFRGFTRCRSNGRPGKHRHVRRYTRELLIDAGRPTFSDFALDLTDGPDSLLTLTRRIGRVNPRRWSS</sequence>
<evidence type="ECO:0000313" key="2">
    <source>
        <dbReference type="Proteomes" id="UP000004221"/>
    </source>
</evidence>
<gene>
    <name evidence="1" type="ORF">NITHO_870006</name>
</gene>
<protein>
    <submittedName>
        <fullName evidence="1">Uncharacterized protein</fullName>
    </submittedName>
</protein>